<dbReference type="InterPro" id="IPR056823">
    <property type="entry name" value="TEN-like_YD-shell"/>
</dbReference>
<feature type="region of interest" description="Disordered" evidence="2">
    <location>
        <begin position="356"/>
        <end position="375"/>
    </location>
</feature>
<feature type="compositionally biased region" description="Polar residues" evidence="2">
    <location>
        <begin position="363"/>
        <end position="375"/>
    </location>
</feature>
<reference evidence="5 6" key="1">
    <citation type="submission" date="2018-02" db="EMBL/GenBank/DDBJ databases">
        <title>Genomic Encyclopedia of Archaeal and Bacterial Type Strains, Phase II (KMG-II): from individual species to whole genera.</title>
        <authorList>
            <person name="Goeker M."/>
        </authorList>
    </citation>
    <scope>NUCLEOTIDE SEQUENCE [LARGE SCALE GENOMIC DNA]</scope>
    <source>
        <strain evidence="5 6">YU 961-1</strain>
    </source>
</reference>
<dbReference type="NCBIfam" id="TIGR03696">
    <property type="entry name" value="Rhs_assc_core"/>
    <property type="match status" value="1"/>
</dbReference>
<evidence type="ECO:0000259" key="4">
    <source>
        <dbReference type="Pfam" id="PF25023"/>
    </source>
</evidence>
<feature type="region of interest" description="Disordered" evidence="2">
    <location>
        <begin position="1556"/>
        <end position="1584"/>
    </location>
</feature>
<dbReference type="RefSeq" id="WP_146108122.1">
    <property type="nucleotide sequence ID" value="NZ_CP154825.1"/>
</dbReference>
<gene>
    <name evidence="5" type="ORF">CLV40_1115</name>
</gene>
<feature type="domain" description="Teneurin-like YD-shell" evidence="4">
    <location>
        <begin position="1669"/>
        <end position="1784"/>
    </location>
</feature>
<proteinExistence type="predicted"/>
<keyword evidence="1" id="KW-0677">Repeat</keyword>
<comment type="caution">
    <text evidence="5">The sequence shown here is derived from an EMBL/GenBank/DDBJ whole genome shotgun (WGS) entry which is preliminary data.</text>
</comment>
<dbReference type="PANTHER" id="PTHR32305:SF17">
    <property type="entry name" value="TRNA NUCLEASE WAPA"/>
    <property type="match status" value="1"/>
</dbReference>
<evidence type="ECO:0000256" key="3">
    <source>
        <dbReference type="SAM" id="SignalP"/>
    </source>
</evidence>
<sequence length="2056" mass="220744">MPAAQWKLSLRLTAVAAIAALAAGAMPESVAAAAPERDREIALPAPQRELSVPVRLADAPIKTDPAPKHALGATPAVAWPNGVDTEVDLGATTGLVKAAQSPLSVSRPQAAKAGLAAPGKVRVRSVETKSPGSLAFRVDGGQTKPGVRVSVDYGRFRSAFGGDWASRLRLARLPECALSTPDKQECAPTEVASTNDTKAGTIATDGVADGRMYALVAGPSGGGGDFGASALAPSSTWNAGGSSGEFTWSYPMRVPPTLGGAAPQVSLAYSSGSVDGRTASTNNQPSWVGEGFELSVGGHVERRYKACADDLGGNNGQTKTGDLCWGTENAYVTLGGKASELIRNDADGVWKLKNDDGSRVEKTTTSGNGDNNGESWRITTVDGTQYHFGTRATSNSVWTVPVFGNNSGEDCYVTGSFATSWCQQAYRWNLDYVVDPNGNTTVYTYQTESNLYGRNLASAGATYHRGGWLDRIDYGTNNAVTTAQAPMRVQFTAADRCVTAGATCTSSTPSNWPDVPWDQNCASGTCAGKVSPTFWTQKRLNKITTQVWGGTAYRDVDSWTLDHRYLDPGDSTSAALWLESIKHTGLVGGTATVPEVNFNEVPLSNRVDGIDTLPPLVRYRISSIANETGGQIAVTYSDRECNRNGAMPTSPDSNTKRCFPTYWTPDGQPQLLDWFHKYVVTSVTESDNTSGGRPVLTSYEYINTPAWHYDDEDGLVPASRKTWSQWRGYGQVGVIVGDSTVTKTRTVTTYLRGMDDDKLANGTRRDIWVADGAGGTIEDKNVLAASTRETVTYRSATDNTVISATVVDPWISPAKATNVRPWGTTTAHLVTNTSVRTRTALDAGGWRNTRVDTTVDETSGQPLTVSDLGDVATSTDDLCTKTTYAVNSTAWLLAYPSRQEILGVACTGTASYPADLVSDKRTYYDGATVHGTPPTKGNITKTEVAKSWGGSAPAYVVSDRATHDQYGRAVESWDAAGERSTMAFTPATGGPVTQTVITNPLGHAITTGVEPAWGTPVSVSDANARRTDVQYDALGRLSKVWLPGRPITLSASIEYQYVLQTGAANYVATKSLRVDGSTYTYTYAFYDGLLRPRQTQAPSPGVAGGRVISEVHYDARGSAFKSNGPFYNSAPPDYTLVTPVNDNDVPNQTVTEFDGVGRKTAEILREMGAEKWRTTSTYGGDRVHVDPPVGATPTTTITDARGKTTELRHYLGSAPTGTYQSTTYTYTHAAELATVTDPAGSVWRNYYDLRGFKTREEDPAKGATNYTFDDAGRLSSSTDARNVTLAYEYDKLSRKKAVYDGSLIGTKRAAWTYDTAANGIGMAASSTRFDNQNAYTTTINGYDTGGRSTGTTVTIPAAEGALAGSYSTTAAYRPNGSLESLAYPAVGGLPGETVAIGYNALGLPDTLTGASSYVKQTTYTDVGELGQLVTSTAATGKKVTQTFYYERGTRRLSQLRLDRQATGLNQGNLYFSYDEAGNVKRIADLPIGLASDIQCFRHDSQQRITEAWTPSTDNCATNPTVGGLGGPAPYWQSYAYDAIGKRTGETQHAAAGDTTRTYTYPATGQPRPTSLSRVTTTKPGVPTTTDAFTYNDAGDTLTRNVAGQPGHTLTWDAEGSLASDTAGGQTTTFLYTAEGERLLRRDPTHTTLYLGDTELRCNRAAGTVTGTRYYTFADRVIGARTAAGVTWFSADHHGTSHFAIDAVTLDVQRKRYLPFGGSRGAAPGVWPGERSFVNGTTDASTGLVHLGAREYDPAVGRFISVDPVLDVTDPQQMNGYAYGNGNPVTLSDPGGDFSDCGCASDRYGYDNVLYEANGLSPITAAAAKAYLKPAQRDRWQAAVNRATQRALIPKPKPRPWAKDMERVKAEVAQRVADGRSYDELLDYDNGAPSHIQEAMREELHSELCKSYKENCVDIGIEIASATVFVAAPIGVGTKKFESADIVRSATEQVLTENTMETLIEENLSEAEIRVMREKPMLTRMFAGTAVHRATEKILARLFPKRFEYNASRGPDYFDKQNNTHVELTTRGQVTAHYQRGGAYKDTAYVAYNLNMMASQR</sequence>
<organism evidence="5 6">
    <name type="scientific">Actinokineospora auranticolor</name>
    <dbReference type="NCBI Taxonomy" id="155976"/>
    <lineage>
        <taxon>Bacteria</taxon>
        <taxon>Bacillati</taxon>
        <taxon>Actinomycetota</taxon>
        <taxon>Actinomycetes</taxon>
        <taxon>Pseudonocardiales</taxon>
        <taxon>Pseudonocardiaceae</taxon>
        <taxon>Actinokineospora</taxon>
    </lineage>
</organism>
<evidence type="ECO:0000256" key="2">
    <source>
        <dbReference type="SAM" id="MobiDB-lite"/>
    </source>
</evidence>
<dbReference type="InterPro" id="IPR050708">
    <property type="entry name" value="T6SS_VgrG/RHS"/>
</dbReference>
<dbReference type="NCBIfam" id="TIGR01643">
    <property type="entry name" value="YD_repeat_2x"/>
    <property type="match status" value="2"/>
</dbReference>
<feature type="chain" id="PRO_5038719993" evidence="3">
    <location>
        <begin position="26"/>
        <end position="2056"/>
    </location>
</feature>
<dbReference type="InterPro" id="IPR022385">
    <property type="entry name" value="Rhs_assc_core"/>
</dbReference>
<keyword evidence="6" id="KW-1185">Reference proteome</keyword>
<dbReference type="Proteomes" id="UP000239203">
    <property type="component" value="Unassembled WGS sequence"/>
</dbReference>
<dbReference type="Pfam" id="PF25023">
    <property type="entry name" value="TEN_YD-shell"/>
    <property type="match status" value="1"/>
</dbReference>
<evidence type="ECO:0000256" key="1">
    <source>
        <dbReference type="ARBA" id="ARBA00022737"/>
    </source>
</evidence>
<dbReference type="InterPro" id="IPR006530">
    <property type="entry name" value="YD"/>
</dbReference>
<dbReference type="Gene3D" id="2.180.10.10">
    <property type="entry name" value="RHS repeat-associated core"/>
    <property type="match status" value="2"/>
</dbReference>
<evidence type="ECO:0000313" key="6">
    <source>
        <dbReference type="Proteomes" id="UP000239203"/>
    </source>
</evidence>
<feature type="compositionally biased region" description="Low complexity" evidence="2">
    <location>
        <begin position="1574"/>
        <end position="1584"/>
    </location>
</feature>
<dbReference type="OrthoDB" id="291011at2"/>
<accession>A0A2S6GLL8</accession>
<dbReference type="PANTHER" id="PTHR32305">
    <property type="match status" value="1"/>
</dbReference>
<protein>
    <submittedName>
        <fullName evidence="5">RHS repeat-associated protein</fullName>
    </submittedName>
</protein>
<feature type="compositionally biased region" description="Polar residues" evidence="2">
    <location>
        <begin position="1556"/>
        <end position="1573"/>
    </location>
</feature>
<feature type="signal peptide" evidence="3">
    <location>
        <begin position="1"/>
        <end position="25"/>
    </location>
</feature>
<dbReference type="EMBL" id="PTIX01000011">
    <property type="protein sequence ID" value="PPK66041.1"/>
    <property type="molecule type" value="Genomic_DNA"/>
</dbReference>
<keyword evidence="3" id="KW-0732">Signal</keyword>
<name>A0A2S6GLL8_9PSEU</name>
<evidence type="ECO:0000313" key="5">
    <source>
        <dbReference type="EMBL" id="PPK66041.1"/>
    </source>
</evidence>